<dbReference type="SUPFAM" id="SSF81383">
    <property type="entry name" value="F-box domain"/>
    <property type="match status" value="1"/>
</dbReference>
<dbReference type="Proteomes" id="UP000789405">
    <property type="component" value="Unassembled WGS sequence"/>
</dbReference>
<dbReference type="PROSITE" id="PS50181">
    <property type="entry name" value="FBOX"/>
    <property type="match status" value="1"/>
</dbReference>
<dbReference type="Pfam" id="PF12937">
    <property type="entry name" value="F-box-like"/>
    <property type="match status" value="1"/>
</dbReference>
<sequence length="608" mass="69560">MLTSIPPEIYQNIFKDLDTDSLYSAILVNRIWCSNAISILWQNPLEILYQNDDSEYFETDVKSVIKTYISCLPKESKLMLSFTDLCIDLLTSSIPTFNYPSFLHTLNYLLLSDSVNRTIKDNSNVMMVQILLCKLFFDQGFHIRSLEFSTHMIKDYLDSHLKTIYMNLREIPGADNFFSRIQRLCWRDDAPPYCLSSIAEIAKEIRVLDILLESENENESGSNELFTLINAQDNLQQITIISLKKTTKAISALRSKSNTLRKIFIKGITSFSLDFFYDCSNLEELSLLYNESHLLTNPQIARQLRTEIQGYIQAGTLDRTQMVPSVQMVSAIRRTVANIQGTTIPRIQTITNEKKKLLHSSEVNIQPIGPNHSNLSKLTVFQINLDSFQTTEQVIDIIQCNNGGLRELRVQKTAPITVEHLKQLFLMVINHCPNLIHITLCIPNIAISEIPNLFKKCLSLEEVYLRAVKTMDISETLDEMSFDVPINLKSLSLGLYSWKYSFLAIKGFLKGCELRVNKKPIRFLYSNNLTKDAIDVLKLYESKGILDLVEKKLCITTIIEAMLSAERLFESDDKLAVFKLSEEELVSVQYDDEQFSVDKDCGKMTLGL</sequence>
<dbReference type="OrthoDB" id="2442671at2759"/>
<keyword evidence="3" id="KW-1185">Reference proteome</keyword>
<name>A0A9N8ZLG4_9GLOM</name>
<dbReference type="InterPro" id="IPR036047">
    <property type="entry name" value="F-box-like_dom_sf"/>
</dbReference>
<dbReference type="InterPro" id="IPR001810">
    <property type="entry name" value="F-box_dom"/>
</dbReference>
<feature type="domain" description="F-box" evidence="1">
    <location>
        <begin position="1"/>
        <end position="44"/>
    </location>
</feature>
<organism evidence="2 3">
    <name type="scientific">Dentiscutata erythropus</name>
    <dbReference type="NCBI Taxonomy" id="1348616"/>
    <lineage>
        <taxon>Eukaryota</taxon>
        <taxon>Fungi</taxon>
        <taxon>Fungi incertae sedis</taxon>
        <taxon>Mucoromycota</taxon>
        <taxon>Glomeromycotina</taxon>
        <taxon>Glomeromycetes</taxon>
        <taxon>Diversisporales</taxon>
        <taxon>Gigasporaceae</taxon>
        <taxon>Dentiscutata</taxon>
    </lineage>
</organism>
<protein>
    <submittedName>
        <fullName evidence="2">15650_t:CDS:1</fullName>
    </submittedName>
</protein>
<reference evidence="2" key="1">
    <citation type="submission" date="2021-06" db="EMBL/GenBank/DDBJ databases">
        <authorList>
            <person name="Kallberg Y."/>
            <person name="Tangrot J."/>
            <person name="Rosling A."/>
        </authorList>
    </citation>
    <scope>NUCLEOTIDE SEQUENCE</scope>
    <source>
        <strain evidence="2">MA453B</strain>
    </source>
</reference>
<accession>A0A9N8ZLG4</accession>
<dbReference type="AlphaFoldDB" id="A0A9N8ZLG4"/>
<comment type="caution">
    <text evidence="2">The sequence shown here is derived from an EMBL/GenBank/DDBJ whole genome shotgun (WGS) entry which is preliminary data.</text>
</comment>
<dbReference type="EMBL" id="CAJVPY010000933">
    <property type="protein sequence ID" value="CAG8499503.1"/>
    <property type="molecule type" value="Genomic_DNA"/>
</dbReference>
<evidence type="ECO:0000313" key="3">
    <source>
        <dbReference type="Proteomes" id="UP000789405"/>
    </source>
</evidence>
<evidence type="ECO:0000313" key="2">
    <source>
        <dbReference type="EMBL" id="CAG8499503.1"/>
    </source>
</evidence>
<evidence type="ECO:0000259" key="1">
    <source>
        <dbReference type="PROSITE" id="PS50181"/>
    </source>
</evidence>
<gene>
    <name evidence="2" type="ORF">DERYTH_LOCUS2826</name>
</gene>
<dbReference type="SUPFAM" id="SSF52058">
    <property type="entry name" value="L domain-like"/>
    <property type="match status" value="1"/>
</dbReference>
<proteinExistence type="predicted"/>